<feature type="transmembrane region" description="Helical" evidence="6">
    <location>
        <begin position="21"/>
        <end position="52"/>
    </location>
</feature>
<keyword evidence="5 6" id="KW-0472">Membrane</keyword>
<evidence type="ECO:0000256" key="4">
    <source>
        <dbReference type="ARBA" id="ARBA00022989"/>
    </source>
</evidence>
<keyword evidence="2" id="KW-1003">Cell membrane</keyword>
<dbReference type="Pfam" id="PF06271">
    <property type="entry name" value="RDD"/>
    <property type="match status" value="1"/>
</dbReference>
<evidence type="ECO:0000256" key="2">
    <source>
        <dbReference type="ARBA" id="ARBA00022475"/>
    </source>
</evidence>
<comment type="subcellular location">
    <subcellularLocation>
        <location evidence="1">Cell membrane</location>
        <topology evidence="1">Multi-pass membrane protein</topology>
    </subcellularLocation>
</comment>
<organism evidence="8 9">
    <name type="scientific">Paraferrimonas sedimenticola</name>
    <dbReference type="NCBI Taxonomy" id="375674"/>
    <lineage>
        <taxon>Bacteria</taxon>
        <taxon>Pseudomonadati</taxon>
        <taxon>Pseudomonadota</taxon>
        <taxon>Gammaproteobacteria</taxon>
        <taxon>Alteromonadales</taxon>
        <taxon>Ferrimonadaceae</taxon>
        <taxon>Paraferrimonas</taxon>
    </lineage>
</organism>
<evidence type="ECO:0000313" key="8">
    <source>
        <dbReference type="EMBL" id="GLP95597.1"/>
    </source>
</evidence>
<evidence type="ECO:0000256" key="3">
    <source>
        <dbReference type="ARBA" id="ARBA00022692"/>
    </source>
</evidence>
<keyword evidence="3 6" id="KW-0812">Transmembrane</keyword>
<evidence type="ECO:0000256" key="6">
    <source>
        <dbReference type="SAM" id="Phobius"/>
    </source>
</evidence>
<dbReference type="EMBL" id="BSNC01000003">
    <property type="protein sequence ID" value="GLP95597.1"/>
    <property type="molecule type" value="Genomic_DNA"/>
</dbReference>
<dbReference type="Proteomes" id="UP001161422">
    <property type="component" value="Unassembled WGS sequence"/>
</dbReference>
<reference evidence="8" key="2">
    <citation type="submission" date="2023-01" db="EMBL/GenBank/DDBJ databases">
        <title>Draft genome sequence of Paraferrimonas sedimenticola strain NBRC 101628.</title>
        <authorList>
            <person name="Sun Q."/>
            <person name="Mori K."/>
        </authorList>
    </citation>
    <scope>NUCLEOTIDE SEQUENCE</scope>
    <source>
        <strain evidence="8">NBRC 101628</strain>
    </source>
</reference>
<dbReference type="PANTHER" id="PTHR36115:SF10">
    <property type="entry name" value="RDD DOMAIN-CONTAINING PROTEIN"/>
    <property type="match status" value="1"/>
</dbReference>
<name>A0AA37RVG2_9GAMM</name>
<evidence type="ECO:0000256" key="1">
    <source>
        <dbReference type="ARBA" id="ARBA00004651"/>
    </source>
</evidence>
<sequence length="168" mass="18630">MSNFEHANFPRASFMRRFGAIIYDALIAAAVYMVAGALGFAIIAIMASSGVINPGEAELASYISQHPNLHSSYQAWILLWVVGFYVWFWSRGGQTLGMRAWRLKVQHPNGQCISLPRAITRVFASLLGLGNLFILLSKDKLALQDTICQTEVVVLSQEANQLKNWQGV</sequence>
<dbReference type="PANTHER" id="PTHR36115">
    <property type="entry name" value="PROLINE-RICH ANTIGEN HOMOLOG-RELATED"/>
    <property type="match status" value="1"/>
</dbReference>
<evidence type="ECO:0000256" key="5">
    <source>
        <dbReference type="ARBA" id="ARBA00023136"/>
    </source>
</evidence>
<comment type="caution">
    <text evidence="8">The sequence shown here is derived from an EMBL/GenBank/DDBJ whole genome shotgun (WGS) entry which is preliminary data.</text>
</comment>
<evidence type="ECO:0000259" key="7">
    <source>
        <dbReference type="Pfam" id="PF06271"/>
    </source>
</evidence>
<dbReference type="AlphaFoldDB" id="A0AA37RVG2"/>
<gene>
    <name evidence="8" type="ORF">GCM10007895_09030</name>
</gene>
<proteinExistence type="predicted"/>
<accession>A0AA37RVG2</accession>
<keyword evidence="4 6" id="KW-1133">Transmembrane helix</keyword>
<feature type="domain" description="RDD" evidence="7">
    <location>
        <begin position="12"/>
        <end position="148"/>
    </location>
</feature>
<dbReference type="GO" id="GO:0005886">
    <property type="term" value="C:plasma membrane"/>
    <property type="evidence" value="ECO:0007669"/>
    <property type="project" value="UniProtKB-SubCell"/>
</dbReference>
<dbReference type="RefSeq" id="WP_095505593.1">
    <property type="nucleotide sequence ID" value="NZ_BSNC01000003.1"/>
</dbReference>
<dbReference type="InterPro" id="IPR010432">
    <property type="entry name" value="RDD"/>
</dbReference>
<protein>
    <submittedName>
        <fullName evidence="8">RDD family protein</fullName>
    </submittedName>
</protein>
<feature type="transmembrane region" description="Helical" evidence="6">
    <location>
        <begin position="72"/>
        <end position="89"/>
    </location>
</feature>
<evidence type="ECO:0000313" key="9">
    <source>
        <dbReference type="Proteomes" id="UP001161422"/>
    </source>
</evidence>
<dbReference type="InterPro" id="IPR051791">
    <property type="entry name" value="Pra-immunoreactive"/>
</dbReference>
<keyword evidence="9" id="KW-1185">Reference proteome</keyword>
<reference evidence="8" key="1">
    <citation type="journal article" date="2014" name="Int. J. Syst. Evol. Microbiol.">
        <title>Complete genome sequence of Corynebacterium casei LMG S-19264T (=DSM 44701T), isolated from a smear-ripened cheese.</title>
        <authorList>
            <consortium name="US DOE Joint Genome Institute (JGI-PGF)"/>
            <person name="Walter F."/>
            <person name="Albersmeier A."/>
            <person name="Kalinowski J."/>
            <person name="Ruckert C."/>
        </authorList>
    </citation>
    <scope>NUCLEOTIDE SEQUENCE</scope>
    <source>
        <strain evidence="8">NBRC 101628</strain>
    </source>
</reference>